<dbReference type="InterPro" id="IPR002088">
    <property type="entry name" value="Prenyl_trans_a"/>
</dbReference>
<keyword evidence="2" id="KW-0637">Prenyltransferase</keyword>
<dbReference type="RefSeq" id="XP_013088227.2">
    <property type="nucleotide sequence ID" value="XM_013232773.2"/>
</dbReference>
<dbReference type="OrthoDB" id="5358702at2759"/>
<evidence type="ECO:0000256" key="1">
    <source>
        <dbReference type="ARBA" id="ARBA00006734"/>
    </source>
</evidence>
<gene>
    <name evidence="5" type="primary">106072407</name>
</gene>
<evidence type="ECO:0000313" key="6">
    <source>
        <dbReference type="Proteomes" id="UP000076420"/>
    </source>
</evidence>
<sequence>MADSRGPRLFSDLNNVFKRDPNIDEYDILPVLEPTHNRSPFLLQEHKLGVEAWAVKVLMKYVATRLIGWRSQNPLVKFIDPTEVLNLTRALILFNPDNYTAWNVRKELVESGFLNIADDLQFGALVLSKHPKSAETFIHRRWLFQQLLDHCLSSSLDSNGSVAAVPENNADSSISMDLIDVDIVASPENDGPLSMDQSLECSRLFKLHTQLEMRVCARAAERYQCNYHAWSHRIWIIQHCLNCSLQVLLSEMKETEAWNSTHISDHSGFHYRQFLLTELHKRQEKLSLLSISPGQLVHREMAYVCDLIRSYPGHEALWYHRRFLFCFMLNTHPLDQDTKLSCKSSNGFSVYRDQGEEALKRHKTFLIAQELESVNTKQKLESSSKYNHMLLGKYVHWLQTLLTST</sequence>
<proteinExistence type="inferred from homology"/>
<dbReference type="EnsemblMetazoa" id="BGLB024852-RA">
    <property type="protein sequence ID" value="BGLB024852-PA"/>
    <property type="gene ID" value="BGLB024852"/>
</dbReference>
<comment type="similarity">
    <text evidence="1">Belongs to the protein prenyltransferase subunit alpha family.</text>
</comment>
<evidence type="ECO:0000256" key="4">
    <source>
        <dbReference type="ARBA" id="ARBA00022737"/>
    </source>
</evidence>
<evidence type="ECO:0000256" key="3">
    <source>
        <dbReference type="ARBA" id="ARBA00022679"/>
    </source>
</evidence>
<dbReference type="VEuPathDB" id="VectorBase:BGLAX_051582"/>
<dbReference type="Gene3D" id="1.25.40.120">
    <property type="entry name" value="Protein prenylyltransferase"/>
    <property type="match status" value="2"/>
</dbReference>
<dbReference type="GO" id="GO:0008318">
    <property type="term" value="F:protein prenyltransferase activity"/>
    <property type="evidence" value="ECO:0007669"/>
    <property type="project" value="InterPro"/>
</dbReference>
<dbReference type="KEGG" id="bgt:106072407"/>
<evidence type="ECO:0000313" key="5">
    <source>
        <dbReference type="EnsemblMetazoa" id="BGLB024852-PA"/>
    </source>
</evidence>
<name>A0A2C9KY50_BIOGL</name>
<dbReference type="Pfam" id="PF01239">
    <property type="entry name" value="PPTA"/>
    <property type="match status" value="4"/>
</dbReference>
<dbReference type="SUPFAM" id="SSF48439">
    <property type="entry name" value="Protein prenylyltransferase"/>
    <property type="match status" value="1"/>
</dbReference>
<dbReference type="STRING" id="6526.A0A2C9KY50"/>
<protein>
    <recommendedName>
        <fullName evidence="7">Protein prenyltransferase alpha subunit repeat-containing protein 1</fullName>
    </recommendedName>
</protein>
<dbReference type="PANTHER" id="PTHR11129">
    <property type="entry name" value="PROTEIN FARNESYLTRANSFERASE ALPHA SUBUNIT/RAB GERANYLGERANYL TRANSFERASE ALPHA SUBUNIT"/>
    <property type="match status" value="1"/>
</dbReference>
<reference evidence="5" key="1">
    <citation type="submission" date="2020-05" db="UniProtKB">
        <authorList>
            <consortium name="EnsemblMetazoa"/>
        </authorList>
    </citation>
    <scope>IDENTIFICATION</scope>
    <source>
        <strain evidence="5">BB02</strain>
    </source>
</reference>
<dbReference type="PROSITE" id="PS51147">
    <property type="entry name" value="PFTA"/>
    <property type="match status" value="1"/>
</dbReference>
<dbReference type="PANTHER" id="PTHR11129:SF3">
    <property type="entry name" value="PROTEIN PRENYLTRANSFERASE ALPHA SUBUNIT REPEAT-CONTAINING PROTEIN 1"/>
    <property type="match status" value="1"/>
</dbReference>
<accession>A0A2C9KY50</accession>
<evidence type="ECO:0008006" key="7">
    <source>
        <dbReference type="Google" id="ProtNLM"/>
    </source>
</evidence>
<keyword evidence="4" id="KW-0677">Repeat</keyword>
<dbReference type="VEuPathDB" id="VectorBase:BGLB024852"/>
<evidence type="ECO:0000256" key="2">
    <source>
        <dbReference type="ARBA" id="ARBA00022602"/>
    </source>
</evidence>
<organism evidence="5 6">
    <name type="scientific">Biomphalaria glabrata</name>
    <name type="common">Bloodfluke planorb</name>
    <name type="synonym">Freshwater snail</name>
    <dbReference type="NCBI Taxonomy" id="6526"/>
    <lineage>
        <taxon>Eukaryota</taxon>
        <taxon>Metazoa</taxon>
        <taxon>Spiralia</taxon>
        <taxon>Lophotrochozoa</taxon>
        <taxon>Mollusca</taxon>
        <taxon>Gastropoda</taxon>
        <taxon>Heterobranchia</taxon>
        <taxon>Euthyneura</taxon>
        <taxon>Panpulmonata</taxon>
        <taxon>Hygrophila</taxon>
        <taxon>Lymnaeoidea</taxon>
        <taxon>Planorbidae</taxon>
        <taxon>Biomphalaria</taxon>
    </lineage>
</organism>
<keyword evidence="3" id="KW-0808">Transferase</keyword>
<dbReference type="GO" id="GO:0005737">
    <property type="term" value="C:cytoplasm"/>
    <property type="evidence" value="ECO:0007669"/>
    <property type="project" value="TreeGrafter"/>
</dbReference>
<dbReference type="AlphaFoldDB" id="A0A2C9KY50"/>
<dbReference type="Proteomes" id="UP000076420">
    <property type="component" value="Unassembled WGS sequence"/>
</dbReference>